<feature type="region of interest" description="Disordered" evidence="1">
    <location>
        <begin position="53"/>
        <end position="148"/>
    </location>
</feature>
<dbReference type="PANTHER" id="PTHR14554:SF1">
    <property type="entry name" value="CHROMOSOME 11 OPEN READING FRAME 98"/>
    <property type="match status" value="1"/>
</dbReference>
<protein>
    <submittedName>
        <fullName evidence="2">Uncharacterized protein</fullName>
    </submittedName>
</protein>
<evidence type="ECO:0000313" key="2">
    <source>
        <dbReference type="EMBL" id="CAH1786601.1"/>
    </source>
</evidence>
<dbReference type="PANTHER" id="PTHR14554">
    <property type="entry name" value="GENE, 49416-RELATED"/>
    <property type="match status" value="1"/>
</dbReference>
<dbReference type="Proteomes" id="UP000749559">
    <property type="component" value="Unassembled WGS sequence"/>
</dbReference>
<keyword evidence="3" id="KW-1185">Reference proteome</keyword>
<evidence type="ECO:0000256" key="1">
    <source>
        <dbReference type="SAM" id="MobiDB-lite"/>
    </source>
</evidence>
<feature type="compositionally biased region" description="Basic and acidic residues" evidence="1">
    <location>
        <begin position="139"/>
        <end position="148"/>
    </location>
</feature>
<feature type="compositionally biased region" description="Polar residues" evidence="1">
    <location>
        <begin position="92"/>
        <end position="109"/>
    </location>
</feature>
<dbReference type="OrthoDB" id="6147870at2759"/>
<comment type="caution">
    <text evidence="2">The sequence shown here is derived from an EMBL/GenBank/DDBJ whole genome shotgun (WGS) entry which is preliminary data.</text>
</comment>
<feature type="compositionally biased region" description="Polar residues" evidence="1">
    <location>
        <begin position="116"/>
        <end position="126"/>
    </location>
</feature>
<name>A0A8J1XVK5_OWEFU</name>
<evidence type="ECO:0000313" key="3">
    <source>
        <dbReference type="Proteomes" id="UP000749559"/>
    </source>
</evidence>
<accession>A0A8J1XVK5</accession>
<reference evidence="2" key="1">
    <citation type="submission" date="2022-03" db="EMBL/GenBank/DDBJ databases">
        <authorList>
            <person name="Martin C."/>
        </authorList>
    </citation>
    <scope>NUCLEOTIDE SEQUENCE</scope>
</reference>
<dbReference type="Pfam" id="PF17719">
    <property type="entry name" value="DUF5564"/>
    <property type="match status" value="1"/>
</dbReference>
<dbReference type="InterPro" id="IPR037691">
    <property type="entry name" value="C11orf98"/>
</dbReference>
<feature type="region of interest" description="Disordered" evidence="1">
    <location>
        <begin position="1"/>
        <end position="31"/>
    </location>
</feature>
<dbReference type="AlphaFoldDB" id="A0A8J1XVK5"/>
<organism evidence="2 3">
    <name type="scientific">Owenia fusiformis</name>
    <name type="common">Polychaete worm</name>
    <dbReference type="NCBI Taxonomy" id="6347"/>
    <lineage>
        <taxon>Eukaryota</taxon>
        <taxon>Metazoa</taxon>
        <taxon>Spiralia</taxon>
        <taxon>Lophotrochozoa</taxon>
        <taxon>Annelida</taxon>
        <taxon>Polychaeta</taxon>
        <taxon>Sedentaria</taxon>
        <taxon>Canalipalpata</taxon>
        <taxon>Sabellida</taxon>
        <taxon>Oweniida</taxon>
        <taxon>Oweniidae</taxon>
        <taxon>Owenia</taxon>
    </lineage>
</organism>
<gene>
    <name evidence="2" type="ORF">OFUS_LOCUS12466</name>
</gene>
<sequence length="148" mass="16731">MGMFSMMSNKKKTKLSRSNNKMKRMKRAQQKIREGVVEGEIVDAGLITVHHLRKRRTNPKANIQLSGKKKNKLKKQLLRMQKEKNAMEITAEDTSVAESESTESKANTKQTKKTPDVSTVIATQSLTNSKNKKSKKTKANHDSMEVDS</sequence>
<feature type="compositionally biased region" description="Basic residues" evidence="1">
    <location>
        <begin position="9"/>
        <end position="30"/>
    </location>
</feature>
<feature type="compositionally biased region" description="Basic residues" evidence="1">
    <location>
        <begin position="67"/>
        <end position="77"/>
    </location>
</feature>
<proteinExistence type="predicted"/>
<dbReference type="EMBL" id="CAIIXF020000006">
    <property type="protein sequence ID" value="CAH1786601.1"/>
    <property type="molecule type" value="Genomic_DNA"/>
</dbReference>